<evidence type="ECO:0000256" key="4">
    <source>
        <dbReference type="ARBA" id="ARBA00023244"/>
    </source>
</evidence>
<feature type="compositionally biased region" description="Low complexity" evidence="5">
    <location>
        <begin position="56"/>
        <end position="65"/>
    </location>
</feature>
<evidence type="ECO:0000259" key="6">
    <source>
        <dbReference type="Pfam" id="PF00590"/>
    </source>
</evidence>
<dbReference type="Gene3D" id="3.40.1010.10">
    <property type="entry name" value="Cobalt-precorrin-4 Transmethylase, Domain 1"/>
    <property type="match status" value="1"/>
</dbReference>
<evidence type="ECO:0000256" key="3">
    <source>
        <dbReference type="ARBA" id="ARBA00022691"/>
    </source>
</evidence>
<sequence>MQRRSPCHEPRLADRRRPRRRRTADAQAARTLALADVVLVDDLVNPEVLHSRATTRRSSTSASAAGSNPRRNPRIVAMMLDHLRAGRSVARLKGGDPFVFGRGGEEQQALQAAGIHVEIISGITAGIAAPAAIGIPVTHRDHAQGVIFVTGHGAGEHEAVLARARRHAHDARHLHGHAAAQRQAIATRCCAPTCRPTRLAPRSNRRRAPSSAMSARR</sequence>
<evidence type="ECO:0000313" key="8">
    <source>
        <dbReference type="Proteomes" id="UP000294200"/>
    </source>
</evidence>
<dbReference type="Pfam" id="PF00590">
    <property type="entry name" value="TP_methylase"/>
    <property type="match status" value="1"/>
</dbReference>
<dbReference type="PANTHER" id="PTHR45790:SF3">
    <property type="entry name" value="S-ADENOSYL-L-METHIONINE-DEPENDENT UROPORPHYRINOGEN III METHYLTRANSFERASE, CHLOROPLASTIC"/>
    <property type="match status" value="1"/>
</dbReference>
<feature type="compositionally biased region" description="Basic and acidic residues" evidence="5">
    <location>
        <begin position="1"/>
        <end position="15"/>
    </location>
</feature>
<evidence type="ECO:0000313" key="7">
    <source>
        <dbReference type="EMBL" id="TCG06655.1"/>
    </source>
</evidence>
<proteinExistence type="predicted"/>
<dbReference type="InterPro" id="IPR000878">
    <property type="entry name" value="4pyrrol_Mease"/>
</dbReference>
<feature type="domain" description="Tetrapyrrole methylase" evidence="6">
    <location>
        <begin position="27"/>
        <end position="163"/>
    </location>
</feature>
<dbReference type="InterPro" id="IPR035996">
    <property type="entry name" value="4pyrrol_Methylase_sf"/>
</dbReference>
<keyword evidence="8" id="KW-1185">Reference proteome</keyword>
<dbReference type="SUPFAM" id="SSF53790">
    <property type="entry name" value="Tetrapyrrole methylase"/>
    <property type="match status" value="1"/>
</dbReference>
<dbReference type="InterPro" id="IPR014777">
    <property type="entry name" value="4pyrrole_Mease_sub1"/>
</dbReference>
<accession>A0A4R0XD64</accession>
<dbReference type="InterPro" id="IPR014776">
    <property type="entry name" value="4pyrrole_Mease_sub2"/>
</dbReference>
<feature type="region of interest" description="Disordered" evidence="5">
    <location>
        <begin position="195"/>
        <end position="217"/>
    </location>
</feature>
<evidence type="ECO:0000256" key="1">
    <source>
        <dbReference type="ARBA" id="ARBA00022603"/>
    </source>
</evidence>
<organism evidence="7 8">
    <name type="scientific">Paraburkholderia steynii</name>
    <dbReference type="NCBI Taxonomy" id="1245441"/>
    <lineage>
        <taxon>Bacteria</taxon>
        <taxon>Pseudomonadati</taxon>
        <taxon>Pseudomonadota</taxon>
        <taxon>Betaproteobacteria</taxon>
        <taxon>Burkholderiales</taxon>
        <taxon>Burkholderiaceae</taxon>
        <taxon>Paraburkholderia</taxon>
    </lineage>
</organism>
<keyword evidence="4" id="KW-0627">Porphyrin biosynthesis</keyword>
<dbReference type="GO" id="GO:0019354">
    <property type="term" value="P:siroheme biosynthetic process"/>
    <property type="evidence" value="ECO:0007669"/>
    <property type="project" value="TreeGrafter"/>
</dbReference>
<protein>
    <recommendedName>
        <fullName evidence="6">Tetrapyrrole methylase domain-containing protein</fullName>
    </recommendedName>
</protein>
<dbReference type="GO" id="GO:0004851">
    <property type="term" value="F:uroporphyrin-III C-methyltransferase activity"/>
    <property type="evidence" value="ECO:0007669"/>
    <property type="project" value="TreeGrafter"/>
</dbReference>
<dbReference type="InterPro" id="IPR050161">
    <property type="entry name" value="Siro_Cobalamin_biosynth"/>
</dbReference>
<keyword evidence="1" id="KW-0489">Methyltransferase</keyword>
<dbReference type="GO" id="GO:0032259">
    <property type="term" value="P:methylation"/>
    <property type="evidence" value="ECO:0007669"/>
    <property type="project" value="UniProtKB-KW"/>
</dbReference>
<evidence type="ECO:0000256" key="5">
    <source>
        <dbReference type="SAM" id="MobiDB-lite"/>
    </source>
</evidence>
<comment type="caution">
    <text evidence="7">The sequence shown here is derived from an EMBL/GenBank/DDBJ whole genome shotgun (WGS) entry which is preliminary data.</text>
</comment>
<dbReference type="PANTHER" id="PTHR45790">
    <property type="entry name" value="SIROHEME SYNTHASE-RELATED"/>
    <property type="match status" value="1"/>
</dbReference>
<feature type="region of interest" description="Disordered" evidence="5">
    <location>
        <begin position="51"/>
        <end position="73"/>
    </location>
</feature>
<dbReference type="Proteomes" id="UP000294200">
    <property type="component" value="Unassembled WGS sequence"/>
</dbReference>
<name>A0A4R0XD64_9BURK</name>
<reference evidence="7 8" key="1">
    <citation type="submission" date="2017-02" db="EMBL/GenBank/DDBJ databases">
        <title>Paraburkholderia sophoroidis sp. nov. and Paraburkholderia steynii sp. nov. rhizobial symbionts of the fynbos legume Hypocalyptus sophoroides.</title>
        <authorList>
            <person name="Steenkamp E.T."/>
            <person name="Beukes C.W."/>
            <person name="Van Zyl E."/>
            <person name="Avontuur J."/>
            <person name="Chan W.Y."/>
            <person name="Hassen A."/>
            <person name="Palmer M."/>
            <person name="Mthombeni L."/>
            <person name="Phalane F."/>
            <person name="Sereme K."/>
            <person name="Venter S.N."/>
        </authorList>
    </citation>
    <scope>NUCLEOTIDE SEQUENCE [LARGE SCALE GENOMIC DNA]</scope>
    <source>
        <strain evidence="7 8">HC1.1ba</strain>
    </source>
</reference>
<gene>
    <name evidence="7" type="ORF">BZM27_24710</name>
</gene>
<evidence type="ECO:0000256" key="2">
    <source>
        <dbReference type="ARBA" id="ARBA00022679"/>
    </source>
</evidence>
<dbReference type="EMBL" id="MWML01000097">
    <property type="protein sequence ID" value="TCG06655.1"/>
    <property type="molecule type" value="Genomic_DNA"/>
</dbReference>
<feature type="region of interest" description="Disordered" evidence="5">
    <location>
        <begin position="1"/>
        <end position="26"/>
    </location>
</feature>
<keyword evidence="2" id="KW-0808">Transferase</keyword>
<keyword evidence="3" id="KW-0949">S-adenosyl-L-methionine</keyword>
<dbReference type="AlphaFoldDB" id="A0A4R0XD64"/>
<dbReference type="Gene3D" id="3.30.950.10">
    <property type="entry name" value="Methyltransferase, Cobalt-precorrin-4 Transmethylase, Domain 2"/>
    <property type="match status" value="1"/>
</dbReference>